<protein>
    <submittedName>
        <fullName evidence="4">Peptidoglycan/LPS O-acetylase OafA/YrhL, contains acyltransferase and SGNH-hydrolase domains</fullName>
    </submittedName>
</protein>
<evidence type="ECO:0000313" key="5">
    <source>
        <dbReference type="Proteomes" id="UP000199350"/>
    </source>
</evidence>
<feature type="transmembrane region" description="Helical" evidence="1">
    <location>
        <begin position="82"/>
        <end position="104"/>
    </location>
</feature>
<evidence type="ECO:0000313" key="4">
    <source>
        <dbReference type="EMBL" id="SDL80571.1"/>
    </source>
</evidence>
<organism evidence="4 5">
    <name type="scientific">Corynebacterium mycetoides</name>
    <dbReference type="NCBI Taxonomy" id="38302"/>
    <lineage>
        <taxon>Bacteria</taxon>
        <taxon>Bacillati</taxon>
        <taxon>Actinomycetota</taxon>
        <taxon>Actinomycetes</taxon>
        <taxon>Mycobacteriales</taxon>
        <taxon>Corynebacteriaceae</taxon>
        <taxon>Corynebacterium</taxon>
    </lineage>
</organism>
<feature type="domain" description="Acyltransferase 3" evidence="2">
    <location>
        <begin position="15"/>
        <end position="342"/>
    </location>
</feature>
<dbReference type="GO" id="GO:0009103">
    <property type="term" value="P:lipopolysaccharide biosynthetic process"/>
    <property type="evidence" value="ECO:0007669"/>
    <property type="project" value="TreeGrafter"/>
</dbReference>
<accession>A0A1G9N2S8</accession>
<dbReference type="InterPro" id="IPR002656">
    <property type="entry name" value="Acyl_transf_3_dom"/>
</dbReference>
<dbReference type="Pfam" id="PF01757">
    <property type="entry name" value="Acyl_transf_3"/>
    <property type="match status" value="1"/>
</dbReference>
<keyword evidence="4" id="KW-0808">Transferase</keyword>
<dbReference type="PANTHER" id="PTHR23028">
    <property type="entry name" value="ACETYLTRANSFERASE"/>
    <property type="match status" value="1"/>
</dbReference>
<dbReference type="Pfam" id="PF19040">
    <property type="entry name" value="SGNH"/>
    <property type="match status" value="1"/>
</dbReference>
<feature type="transmembrane region" description="Helical" evidence="1">
    <location>
        <begin position="151"/>
        <end position="169"/>
    </location>
</feature>
<dbReference type="Proteomes" id="UP000199350">
    <property type="component" value="Chromosome I"/>
</dbReference>
<dbReference type="GO" id="GO:0016020">
    <property type="term" value="C:membrane"/>
    <property type="evidence" value="ECO:0007669"/>
    <property type="project" value="TreeGrafter"/>
</dbReference>
<dbReference type="STRING" id="38302.SAMN04488535_0839"/>
<feature type="domain" description="SGNH" evidence="3">
    <location>
        <begin position="463"/>
        <end position="685"/>
    </location>
</feature>
<feature type="transmembrane region" description="Helical" evidence="1">
    <location>
        <begin position="209"/>
        <end position="228"/>
    </location>
</feature>
<keyword evidence="4" id="KW-0012">Acyltransferase</keyword>
<name>A0A1G9N2S8_9CORY</name>
<keyword evidence="1" id="KW-0472">Membrane</keyword>
<keyword evidence="1" id="KW-0812">Transmembrane</keyword>
<dbReference type="GO" id="GO:0016747">
    <property type="term" value="F:acyltransferase activity, transferring groups other than amino-acyl groups"/>
    <property type="evidence" value="ECO:0007669"/>
    <property type="project" value="InterPro"/>
</dbReference>
<dbReference type="InterPro" id="IPR050879">
    <property type="entry name" value="Acyltransferase_3"/>
</dbReference>
<feature type="transmembrane region" description="Helical" evidence="1">
    <location>
        <begin position="181"/>
        <end position="197"/>
    </location>
</feature>
<feature type="transmembrane region" description="Helical" evidence="1">
    <location>
        <begin position="20"/>
        <end position="38"/>
    </location>
</feature>
<dbReference type="OrthoDB" id="3404679at2"/>
<dbReference type="EMBL" id="LT629700">
    <property type="protein sequence ID" value="SDL80571.1"/>
    <property type="molecule type" value="Genomic_DNA"/>
</dbReference>
<keyword evidence="5" id="KW-1185">Reference proteome</keyword>
<feature type="transmembrane region" description="Helical" evidence="1">
    <location>
        <begin position="240"/>
        <end position="260"/>
    </location>
</feature>
<proteinExistence type="predicted"/>
<dbReference type="GO" id="GO:0016787">
    <property type="term" value="F:hydrolase activity"/>
    <property type="evidence" value="ECO:0007669"/>
    <property type="project" value="UniProtKB-KW"/>
</dbReference>
<evidence type="ECO:0000259" key="3">
    <source>
        <dbReference type="Pfam" id="PF19040"/>
    </source>
</evidence>
<dbReference type="InterPro" id="IPR043968">
    <property type="entry name" value="SGNH"/>
</dbReference>
<dbReference type="AlphaFoldDB" id="A0A1G9N2S8"/>
<evidence type="ECO:0000256" key="1">
    <source>
        <dbReference type="SAM" id="Phobius"/>
    </source>
</evidence>
<feature type="transmembrane region" description="Helical" evidence="1">
    <location>
        <begin position="327"/>
        <end position="348"/>
    </location>
</feature>
<keyword evidence="4" id="KW-0378">Hydrolase</keyword>
<evidence type="ECO:0000259" key="2">
    <source>
        <dbReference type="Pfam" id="PF01757"/>
    </source>
</evidence>
<keyword evidence="1" id="KW-1133">Transmembrane helix</keyword>
<sequence length="699" mass="74297">MDSGRAASSTPQFRNDLEGLRGIAIALVVVFHIFVGRVSGGVDVFLFLSGYFFVGSQVRYALRENPRVNPWWPMWRTARRLIPSLVVVLAATVILVFALVPGLVSGELLRQFTAAIFFAQNRELAAQGSDYAAVSPEASPLQHLWSISVQGQFYLAAILLGTVIAVLVTRTGISRTWVRRGTIALLVVVTVASLSWASRFGLFGTEPNYYSFFSRAWELTLGGFLALAAQVQIPRRFSALTAGSGLTLIALTGVVIPTTLAYPGPLTLMPIGGAALIVLSNPANPVSSILSSRPITWLGSVAYPLYLWHWPLLIIAVTIGSHTIPPLSVGLGVIALSIVLAQATHTAVEEPLRMHGKRPTKQDAPVTAALGSLQRPAGAARAAGGVLIATSTAAILSLSPMWERNVTIADSPSSAEQHPGAMALRGASVPDVPAQPAPMLASSITTHIFRDGCVIFQDEPGDAAPEADCVYGDPEAETTVALVGGSHAETYGVALDELGKKHGFKVITFIRQTCPMVFTPGDLVSHRCAKWSLNTFNELASLDPAVVVSTSTRPAGSDGEASPSTDSVPPEYVEVWDAFAEAEIPFLGLRDNPWIFDADGTPLNPNGCVVNGGSVAECSMPATTMYSPEDPAADYSDADAMRHMVDTSGWYCPDGLCPPVIGNVTVYRDQNHISNAYSLTLAPLIWHHLGPLLEETAGS</sequence>
<dbReference type="RefSeq" id="WP_092149168.1">
    <property type="nucleotide sequence ID" value="NZ_LT629700.1"/>
</dbReference>
<feature type="transmembrane region" description="Helical" evidence="1">
    <location>
        <begin position="295"/>
        <end position="321"/>
    </location>
</feature>
<feature type="transmembrane region" description="Helical" evidence="1">
    <location>
        <begin position="44"/>
        <end position="62"/>
    </location>
</feature>
<dbReference type="PANTHER" id="PTHR23028:SF53">
    <property type="entry name" value="ACYL_TRANSF_3 DOMAIN-CONTAINING PROTEIN"/>
    <property type="match status" value="1"/>
</dbReference>
<reference evidence="5" key="1">
    <citation type="submission" date="2016-10" db="EMBL/GenBank/DDBJ databases">
        <authorList>
            <person name="Varghese N."/>
            <person name="Submissions S."/>
        </authorList>
    </citation>
    <scope>NUCLEOTIDE SEQUENCE [LARGE SCALE GENOMIC DNA]</scope>
    <source>
        <strain evidence="5">DSM 20632</strain>
    </source>
</reference>
<gene>
    <name evidence="4" type="ORF">SAMN04488535_0839</name>
</gene>